<evidence type="ECO:0000313" key="14">
    <source>
        <dbReference type="EMBL" id="OUD12226.1"/>
    </source>
</evidence>
<evidence type="ECO:0000256" key="1">
    <source>
        <dbReference type="ARBA" id="ARBA00008343"/>
    </source>
</evidence>
<dbReference type="GO" id="GO:0019104">
    <property type="term" value="F:DNA N-glycosylase activity"/>
    <property type="evidence" value="ECO:0007669"/>
    <property type="project" value="UniProtKB-UniRule"/>
</dbReference>
<feature type="binding site" evidence="12">
    <location>
        <position position="203"/>
    </location>
    <ligand>
        <name>[4Fe-4S] cluster</name>
        <dbReference type="ChEBI" id="CHEBI:49883"/>
    </ligand>
</feature>
<dbReference type="InterPro" id="IPR011257">
    <property type="entry name" value="DNA_glycosylase"/>
</dbReference>
<comment type="function">
    <text evidence="12">DNA repair enzyme that has both DNA N-glycosylase activity and AP-lyase activity. The DNA N-glycosylase activity releases various damaged pyrimidines from DNA by cleaving the N-glycosidic bond, leaving an AP (apurinic/apyrimidinic) site. The AP-lyase activity cleaves the phosphodiester bond 3' to the AP site by a beta-elimination, leaving a 3'-terminal unsaturated sugar and a product with a terminal 5'-phosphate.</text>
</comment>
<keyword evidence="15" id="KW-1185">Reference proteome</keyword>
<reference evidence="14 15" key="1">
    <citation type="submission" date="2016-12" db="EMBL/GenBank/DDBJ databases">
        <title>Thioflexothrix psekupsii D3 genome sequencing and assembly.</title>
        <authorList>
            <person name="Fomenkov A."/>
            <person name="Vincze T."/>
            <person name="Grabovich M."/>
            <person name="Anton B.P."/>
            <person name="Dubinina G."/>
            <person name="Orlova M."/>
            <person name="Belousova E."/>
            <person name="Roberts R.J."/>
        </authorList>
    </citation>
    <scope>NUCLEOTIDE SEQUENCE [LARGE SCALE GENOMIC DNA]</scope>
    <source>
        <strain evidence="14">D3</strain>
    </source>
</reference>
<organism evidence="14 15">
    <name type="scientific">Thioflexithrix psekupsensis</name>
    <dbReference type="NCBI Taxonomy" id="1570016"/>
    <lineage>
        <taxon>Bacteria</taxon>
        <taxon>Pseudomonadati</taxon>
        <taxon>Pseudomonadota</taxon>
        <taxon>Gammaproteobacteria</taxon>
        <taxon>Thiotrichales</taxon>
        <taxon>Thioflexithrix</taxon>
    </lineage>
</organism>
<evidence type="ECO:0000256" key="8">
    <source>
        <dbReference type="ARBA" id="ARBA00023125"/>
    </source>
</evidence>
<dbReference type="GO" id="GO:0003677">
    <property type="term" value="F:DNA binding"/>
    <property type="evidence" value="ECO:0007669"/>
    <property type="project" value="UniProtKB-UniRule"/>
</dbReference>
<feature type="binding site" evidence="12">
    <location>
        <position position="197"/>
    </location>
    <ligand>
        <name>[4Fe-4S] cluster</name>
        <dbReference type="ChEBI" id="CHEBI:49883"/>
    </ligand>
</feature>
<keyword evidence="5 12" id="KW-0378">Hydrolase</keyword>
<dbReference type="PIRSF" id="PIRSF001435">
    <property type="entry name" value="Nth"/>
    <property type="match status" value="1"/>
</dbReference>
<dbReference type="Gene3D" id="1.10.340.30">
    <property type="entry name" value="Hypothetical protein, domain 2"/>
    <property type="match status" value="1"/>
</dbReference>
<dbReference type="NCBIfam" id="TIGR01083">
    <property type="entry name" value="nth"/>
    <property type="match status" value="1"/>
</dbReference>
<dbReference type="OrthoDB" id="9800977at2"/>
<dbReference type="InterPro" id="IPR004035">
    <property type="entry name" value="Endouclease-III_FeS-bd_BS"/>
</dbReference>
<dbReference type="PANTHER" id="PTHR10359">
    <property type="entry name" value="A/G-SPECIFIC ADENINE GLYCOSYLASE/ENDONUCLEASE III"/>
    <property type="match status" value="1"/>
</dbReference>
<feature type="binding site" evidence="12">
    <location>
        <position position="194"/>
    </location>
    <ligand>
        <name>[4Fe-4S] cluster</name>
        <dbReference type="ChEBI" id="CHEBI:49883"/>
    </ligand>
</feature>
<dbReference type="AlphaFoldDB" id="A0A251X4B2"/>
<keyword evidence="14" id="KW-0540">Nuclease</keyword>
<keyword evidence="9 12" id="KW-0234">DNA repair</keyword>
<keyword evidence="14" id="KW-0255">Endonuclease</keyword>
<dbReference type="RefSeq" id="WP_086489158.1">
    <property type="nucleotide sequence ID" value="NZ_MSLT01000023.1"/>
</dbReference>
<accession>A0A251X4B2</accession>
<evidence type="ECO:0000256" key="7">
    <source>
        <dbReference type="ARBA" id="ARBA00023014"/>
    </source>
</evidence>
<dbReference type="PROSITE" id="PS01155">
    <property type="entry name" value="ENDONUCLEASE_III_2"/>
    <property type="match status" value="1"/>
</dbReference>
<evidence type="ECO:0000256" key="5">
    <source>
        <dbReference type="ARBA" id="ARBA00022801"/>
    </source>
</evidence>
<evidence type="ECO:0000256" key="11">
    <source>
        <dbReference type="ARBA" id="ARBA00023295"/>
    </source>
</evidence>
<dbReference type="GO" id="GO:0046872">
    <property type="term" value="F:metal ion binding"/>
    <property type="evidence" value="ECO:0007669"/>
    <property type="project" value="UniProtKB-KW"/>
</dbReference>
<dbReference type="EMBL" id="MSLT01000023">
    <property type="protein sequence ID" value="OUD12226.1"/>
    <property type="molecule type" value="Genomic_DNA"/>
</dbReference>
<comment type="cofactor">
    <cofactor evidence="12">
        <name>[4Fe-4S] cluster</name>
        <dbReference type="ChEBI" id="CHEBI:49883"/>
    </cofactor>
    <text evidence="12">Binds 1 [4Fe-4S] cluster.</text>
</comment>
<dbReference type="SUPFAM" id="SSF48150">
    <property type="entry name" value="DNA-glycosylase"/>
    <property type="match status" value="1"/>
</dbReference>
<dbReference type="InterPro" id="IPR004036">
    <property type="entry name" value="Endonuclease-III-like_CS2"/>
</dbReference>
<keyword evidence="10 12" id="KW-0456">Lyase</keyword>
<name>A0A251X4B2_9GAMM</name>
<comment type="caution">
    <text evidence="14">The sequence shown here is derived from an EMBL/GenBank/DDBJ whole genome shotgun (WGS) entry which is preliminary data.</text>
</comment>
<evidence type="ECO:0000256" key="6">
    <source>
        <dbReference type="ARBA" id="ARBA00023004"/>
    </source>
</evidence>
<dbReference type="PROSITE" id="PS00764">
    <property type="entry name" value="ENDONUCLEASE_III_1"/>
    <property type="match status" value="1"/>
</dbReference>
<dbReference type="InterPro" id="IPR005759">
    <property type="entry name" value="Nth"/>
</dbReference>
<dbReference type="FunFam" id="1.10.1670.10:FF:000001">
    <property type="entry name" value="Endonuclease III"/>
    <property type="match status" value="1"/>
</dbReference>
<dbReference type="GO" id="GO:0006285">
    <property type="term" value="P:base-excision repair, AP site formation"/>
    <property type="evidence" value="ECO:0007669"/>
    <property type="project" value="TreeGrafter"/>
</dbReference>
<keyword evidence="3 12" id="KW-0479">Metal-binding</keyword>
<feature type="binding site" evidence="12">
    <location>
        <position position="187"/>
    </location>
    <ligand>
        <name>[4Fe-4S] cluster</name>
        <dbReference type="ChEBI" id="CHEBI:49883"/>
    </ligand>
</feature>
<gene>
    <name evidence="12" type="primary">nth</name>
    <name evidence="14" type="ORF">TPSD3_13980</name>
</gene>
<proteinExistence type="inferred from homology"/>
<protein>
    <recommendedName>
        <fullName evidence="12">Endonuclease III</fullName>
        <ecNumber evidence="12">4.2.99.18</ecNumber>
    </recommendedName>
    <alternativeName>
        <fullName evidence="12">DNA-(apurinic or apyrimidinic site) lyase</fullName>
    </alternativeName>
</protein>
<dbReference type="EC" id="4.2.99.18" evidence="12"/>
<evidence type="ECO:0000256" key="3">
    <source>
        <dbReference type="ARBA" id="ARBA00022723"/>
    </source>
</evidence>
<dbReference type="InterPro" id="IPR023170">
    <property type="entry name" value="HhH_base_excis_C"/>
</dbReference>
<dbReference type="FunFam" id="1.10.340.30:FF:000001">
    <property type="entry name" value="Endonuclease III"/>
    <property type="match status" value="1"/>
</dbReference>
<keyword evidence="7 12" id="KW-0411">Iron-sulfur</keyword>
<evidence type="ECO:0000256" key="9">
    <source>
        <dbReference type="ARBA" id="ARBA00023204"/>
    </source>
</evidence>
<feature type="domain" description="HhH-GPD" evidence="13">
    <location>
        <begin position="38"/>
        <end position="185"/>
    </location>
</feature>
<dbReference type="GO" id="GO:0140078">
    <property type="term" value="F:class I DNA-(apurinic or apyrimidinic site) endonuclease activity"/>
    <property type="evidence" value="ECO:0007669"/>
    <property type="project" value="UniProtKB-EC"/>
</dbReference>
<dbReference type="GO" id="GO:0051539">
    <property type="term" value="F:4 iron, 4 sulfur cluster binding"/>
    <property type="evidence" value="ECO:0007669"/>
    <property type="project" value="UniProtKB-UniRule"/>
</dbReference>
<keyword evidence="4 12" id="KW-0227">DNA damage</keyword>
<dbReference type="Gene3D" id="1.10.1670.10">
    <property type="entry name" value="Helix-hairpin-Helix base-excision DNA repair enzymes (C-terminal)"/>
    <property type="match status" value="1"/>
</dbReference>
<evidence type="ECO:0000256" key="10">
    <source>
        <dbReference type="ARBA" id="ARBA00023239"/>
    </source>
</evidence>
<dbReference type="InterPro" id="IPR003651">
    <property type="entry name" value="Endonuclease3_FeS-loop_motif"/>
</dbReference>
<dbReference type="Pfam" id="PF00730">
    <property type="entry name" value="HhH-GPD"/>
    <property type="match status" value="1"/>
</dbReference>
<evidence type="ECO:0000256" key="4">
    <source>
        <dbReference type="ARBA" id="ARBA00022763"/>
    </source>
</evidence>
<dbReference type="InterPro" id="IPR000445">
    <property type="entry name" value="HhH_motif"/>
</dbReference>
<evidence type="ECO:0000256" key="2">
    <source>
        <dbReference type="ARBA" id="ARBA00022485"/>
    </source>
</evidence>
<evidence type="ECO:0000313" key="15">
    <source>
        <dbReference type="Proteomes" id="UP000194798"/>
    </source>
</evidence>
<sequence length="210" mass="23341">MDINTRQELFARLQAHNPHPTTELCYENTFQLLIAVILSAQATDISVNKATLPLFEFIKTPQQLLALGEESLKTYIKTIGLYNSKARHIMATCARLVTDYQGDVPHDRAALESLPGVGRKTANVILNTAFGQPTVAVDTHIFRVANRTGLATGKTVLAVEQGLLKNIPPEYLRHAHHWLILHGRYVCVARKPKCSQCVIADLCEFSEKTP</sequence>
<keyword evidence="8 12" id="KW-0238">DNA-binding</keyword>
<evidence type="ECO:0000256" key="12">
    <source>
        <dbReference type="HAMAP-Rule" id="MF_00942"/>
    </source>
</evidence>
<dbReference type="HAMAP" id="MF_00942">
    <property type="entry name" value="Nth"/>
    <property type="match status" value="1"/>
</dbReference>
<dbReference type="CDD" id="cd00056">
    <property type="entry name" value="ENDO3c"/>
    <property type="match status" value="1"/>
</dbReference>
<dbReference type="Pfam" id="PF10576">
    <property type="entry name" value="EndIII_4Fe-2S"/>
    <property type="match status" value="1"/>
</dbReference>
<dbReference type="Proteomes" id="UP000194798">
    <property type="component" value="Unassembled WGS sequence"/>
</dbReference>
<keyword evidence="11 12" id="KW-0326">Glycosidase</keyword>
<dbReference type="PANTHER" id="PTHR10359:SF18">
    <property type="entry name" value="ENDONUCLEASE III"/>
    <property type="match status" value="1"/>
</dbReference>
<comment type="catalytic activity">
    <reaction evidence="12">
        <text>2'-deoxyribonucleotide-(2'-deoxyribose 5'-phosphate)-2'-deoxyribonucleotide-DNA = a 3'-end 2'-deoxyribonucleotide-(2,3-dehydro-2,3-deoxyribose 5'-phosphate)-DNA + a 5'-end 5'-phospho-2'-deoxyribonucleoside-DNA + H(+)</text>
        <dbReference type="Rhea" id="RHEA:66592"/>
        <dbReference type="Rhea" id="RHEA-COMP:13180"/>
        <dbReference type="Rhea" id="RHEA-COMP:16897"/>
        <dbReference type="Rhea" id="RHEA-COMP:17067"/>
        <dbReference type="ChEBI" id="CHEBI:15378"/>
        <dbReference type="ChEBI" id="CHEBI:136412"/>
        <dbReference type="ChEBI" id="CHEBI:157695"/>
        <dbReference type="ChEBI" id="CHEBI:167181"/>
        <dbReference type="EC" id="4.2.99.18"/>
    </reaction>
</comment>
<dbReference type="InterPro" id="IPR003265">
    <property type="entry name" value="HhH-GPD_domain"/>
</dbReference>
<keyword evidence="2 12" id="KW-0004">4Fe-4S</keyword>
<keyword evidence="6 12" id="KW-0408">Iron</keyword>
<evidence type="ECO:0000259" key="13">
    <source>
        <dbReference type="SMART" id="SM00478"/>
    </source>
</evidence>
<comment type="similarity">
    <text evidence="1 12">Belongs to the Nth/MutY family.</text>
</comment>
<dbReference type="SMART" id="SM00525">
    <property type="entry name" value="FES"/>
    <property type="match status" value="1"/>
</dbReference>
<dbReference type="Pfam" id="PF00633">
    <property type="entry name" value="HHH"/>
    <property type="match status" value="1"/>
</dbReference>
<dbReference type="SMART" id="SM00478">
    <property type="entry name" value="ENDO3c"/>
    <property type="match status" value="1"/>
</dbReference>